<evidence type="ECO:0000259" key="1">
    <source>
        <dbReference type="Pfam" id="PF00534"/>
    </source>
</evidence>
<dbReference type="GeneID" id="92711481"/>
<accession>A0A1M6DD01</accession>
<dbReference type="SUPFAM" id="SSF53756">
    <property type="entry name" value="UDP-Glycosyltransferase/glycogen phosphorylase"/>
    <property type="match status" value="1"/>
</dbReference>
<dbReference type="PANTHER" id="PTHR45947">
    <property type="entry name" value="SULFOQUINOVOSYL TRANSFERASE SQD2"/>
    <property type="match status" value="1"/>
</dbReference>
<dbReference type="Pfam" id="PF00534">
    <property type="entry name" value="Glycos_transf_1"/>
    <property type="match status" value="1"/>
</dbReference>
<evidence type="ECO:0000313" key="3">
    <source>
        <dbReference type="Proteomes" id="UP000184192"/>
    </source>
</evidence>
<feature type="domain" description="Glycosyl transferase family 1" evidence="1">
    <location>
        <begin position="203"/>
        <end position="352"/>
    </location>
</feature>
<dbReference type="InterPro" id="IPR001296">
    <property type="entry name" value="Glyco_trans_1"/>
</dbReference>
<dbReference type="AlphaFoldDB" id="A0A1M6DD01"/>
<dbReference type="RefSeq" id="WP_025833388.1">
    <property type="nucleotide sequence ID" value="NZ_FQZN01000006.1"/>
</dbReference>
<dbReference type="Gene3D" id="3.40.50.2000">
    <property type="entry name" value="Glycogen Phosphorylase B"/>
    <property type="match status" value="2"/>
</dbReference>
<organism evidence="2 3">
    <name type="scientific">Bacteroides stercorirosoris</name>
    <dbReference type="NCBI Taxonomy" id="871324"/>
    <lineage>
        <taxon>Bacteria</taxon>
        <taxon>Pseudomonadati</taxon>
        <taxon>Bacteroidota</taxon>
        <taxon>Bacteroidia</taxon>
        <taxon>Bacteroidales</taxon>
        <taxon>Bacteroidaceae</taxon>
        <taxon>Bacteroides</taxon>
    </lineage>
</organism>
<proteinExistence type="predicted"/>
<protein>
    <submittedName>
        <fullName evidence="2">Glycosyltransferase involved in cell wall bisynthesis</fullName>
    </submittedName>
</protein>
<dbReference type="EMBL" id="FQZN01000006">
    <property type="protein sequence ID" value="SHI71164.1"/>
    <property type="molecule type" value="Genomic_DNA"/>
</dbReference>
<keyword evidence="3" id="KW-1185">Reference proteome</keyword>
<dbReference type="Proteomes" id="UP000184192">
    <property type="component" value="Unassembled WGS sequence"/>
</dbReference>
<dbReference type="GO" id="GO:0016757">
    <property type="term" value="F:glycosyltransferase activity"/>
    <property type="evidence" value="ECO:0007669"/>
    <property type="project" value="InterPro"/>
</dbReference>
<evidence type="ECO:0000313" key="2">
    <source>
        <dbReference type="EMBL" id="SHI71164.1"/>
    </source>
</evidence>
<keyword evidence="2" id="KW-0808">Transferase</keyword>
<gene>
    <name evidence="2" type="ORF">SAMN05444350_10690</name>
</gene>
<reference evidence="3" key="1">
    <citation type="submission" date="2016-11" db="EMBL/GenBank/DDBJ databases">
        <authorList>
            <person name="Varghese N."/>
            <person name="Submissions S."/>
        </authorList>
    </citation>
    <scope>NUCLEOTIDE SEQUENCE [LARGE SCALE GENOMIC DNA]</scope>
    <source>
        <strain evidence="3">DSM 26884</strain>
    </source>
</reference>
<name>A0A1M6DD01_9BACE</name>
<sequence>MKLVFLSHESNCTGGAQKCLLDLLKGIKYNHPEWQIYMVFPGQGDLIDACSDYINGYKILRMRWWLIGESERITMCDKLVYIRRLFKYSIKLVRYLKQIKPDYGITNTIVLPHLAVACKLLKIRHCWFIHEIPSATWANNRFIFKSQSIFKLINKLSAKVLVTSEYAKLYYQNAMTSDKVHSITQAVELQPVSGINKNRNLHDWYTLLLMGAFDSNKGQMELLQAVRNIVDKGKDIYCYLVGPDYGFMSICEDYVKNNKLTGHVKIVPFVKLVYPYYYLADVLMVCSTLETFGRVAVEGQKCGLPVILSDVGANPERIENGVNGLLYQKGNIEDLVEKIERLRDATVRKRFSANIDFTMLENKYSIDNFTSTFSKLLEL</sequence>
<dbReference type="PANTHER" id="PTHR45947:SF3">
    <property type="entry name" value="SULFOQUINOVOSYL TRANSFERASE SQD2"/>
    <property type="match status" value="1"/>
</dbReference>
<dbReference type="InterPro" id="IPR050194">
    <property type="entry name" value="Glycosyltransferase_grp1"/>
</dbReference>